<keyword evidence="2" id="KW-1185">Reference proteome</keyword>
<proteinExistence type="predicted"/>
<reference evidence="1" key="1">
    <citation type="submission" date="2024-03" db="EMBL/GenBank/DDBJ databases">
        <title>Novel Streptomyces species of biotechnological and ecological value are a feature of Machair soil.</title>
        <authorList>
            <person name="Prole J.R."/>
            <person name="Goodfellow M."/>
            <person name="Allenby N."/>
            <person name="Ward A.C."/>
        </authorList>
    </citation>
    <scope>NUCLEOTIDE SEQUENCE</scope>
    <source>
        <strain evidence="1">MS2.AVA.5</strain>
    </source>
</reference>
<evidence type="ECO:0000313" key="1">
    <source>
        <dbReference type="EMBL" id="MEJ8632369.1"/>
    </source>
</evidence>
<protein>
    <submittedName>
        <fullName evidence="1">ISAs1 family transposase</fullName>
    </submittedName>
</protein>
<dbReference type="Proteomes" id="UP001377168">
    <property type="component" value="Unassembled WGS sequence"/>
</dbReference>
<evidence type="ECO:0000313" key="2">
    <source>
        <dbReference type="Proteomes" id="UP001377168"/>
    </source>
</evidence>
<accession>A0ACC6PLS8</accession>
<sequence>MCRQSATVCLVKSPSPQQRELSGMDVRLRALPDPRDRRGRRHSLVSVLLTAACAVLAGARSYLAIGQWARHAPQDTLARLGFHARGPLGVRLPASPSTVRRVLVLVCPGGLADLLGHCPAITESVAVDGKSARGSRTDARPAAHLLSAVTAAGRTVSQLRVPDKTNEITGFAALLAPFDLTGTVVSADALHTQREHAKWLVEVKKAHYLMVVKGNQPKLHAAIKALPWKEVTARRYDRGAGHGRRETRSVRTLTVTGLGLDFPHVVQAVKILRHRTDLKTGKVTRQTVHAITDMTSSQASPQLINRIARAQWGIEAVHHIRDTTFTEDASKIRTGHGPENMATLRNLAINTLRDAGHRSIAAGLRETSYTPFTRPLDLLGLPLTCTAT</sequence>
<comment type="caution">
    <text evidence="1">The sequence shown here is derived from an EMBL/GenBank/DDBJ whole genome shotgun (WGS) entry which is preliminary data.</text>
</comment>
<organism evidence="1 2">
    <name type="scientific">Streptomyces achmelvichensis</name>
    <dbReference type="NCBI Taxonomy" id="3134111"/>
    <lineage>
        <taxon>Bacteria</taxon>
        <taxon>Bacillati</taxon>
        <taxon>Actinomycetota</taxon>
        <taxon>Actinomycetes</taxon>
        <taxon>Kitasatosporales</taxon>
        <taxon>Streptomycetaceae</taxon>
        <taxon>Streptomyces</taxon>
    </lineage>
</organism>
<name>A0ACC6PLS8_9ACTN</name>
<gene>
    <name evidence="1" type="ORF">WKI67_02780</name>
</gene>
<dbReference type="EMBL" id="JBBKAJ010000017">
    <property type="protein sequence ID" value="MEJ8632369.1"/>
    <property type="molecule type" value="Genomic_DNA"/>
</dbReference>